<evidence type="ECO:0000259" key="2">
    <source>
        <dbReference type="Pfam" id="PF21553"/>
    </source>
</evidence>
<dbReference type="CDD" id="cd08821">
    <property type="entry name" value="FMT_core_like_1"/>
    <property type="match status" value="1"/>
</dbReference>
<sequence>MNVIACSRPWCEKLAENLQRETGEKFALVGSKSELTVDTLESYKPKYVFFPHWSSIIPEEIFSRFECVIFHMTDVPYGRGGSPLQNLIIRGHKETKLTALKCVKEMDAGPVYLKESLSLLGNAEEIYMRASALIEKMIGRIIIENPHPVVQKGDIVKFKRRKPEEGDWSSAKDLEQVYDMIRMLDADGYPKAFVRVGKYKLEFTRASQNLDGVYADVKIFDERLQ</sequence>
<feature type="domain" description="Formyl transferase N-terminal" evidence="1">
    <location>
        <begin position="35"/>
        <end position="121"/>
    </location>
</feature>
<dbReference type="GO" id="GO:0016740">
    <property type="term" value="F:transferase activity"/>
    <property type="evidence" value="ECO:0007669"/>
    <property type="project" value="UniProtKB-KW"/>
</dbReference>
<dbReference type="SUPFAM" id="SSF50486">
    <property type="entry name" value="FMT C-terminal domain-like"/>
    <property type="match status" value="1"/>
</dbReference>
<dbReference type="AlphaFoldDB" id="D6PLC9"/>
<evidence type="ECO:0000313" key="3">
    <source>
        <dbReference type="EMBL" id="ADD96530.1"/>
    </source>
</evidence>
<dbReference type="InterPro" id="IPR011034">
    <property type="entry name" value="Formyl_transferase-like_C_sf"/>
</dbReference>
<proteinExistence type="predicted"/>
<reference evidence="3" key="1">
    <citation type="journal article" date="2010" name="ISME J.">
        <title>Metagenome of the Mediterranean deep chlorophyll maximum studied by direct and fosmid library 454 pyrosequencing.</title>
        <authorList>
            <person name="Ghai R."/>
            <person name="Martin-Cuadrado A.B."/>
            <person name="Molto A.G."/>
            <person name="Heredia I.G."/>
            <person name="Cabrera R."/>
            <person name="Martin J."/>
            <person name="Verdu M."/>
            <person name="Deschamps P."/>
            <person name="Moreira D."/>
            <person name="Lopez-Garcia P."/>
            <person name="Mira A."/>
            <person name="Rodriguez-Valera F."/>
        </authorList>
    </citation>
    <scope>NUCLEOTIDE SEQUENCE</scope>
</reference>
<dbReference type="SUPFAM" id="SSF53328">
    <property type="entry name" value="Formyltransferase"/>
    <property type="match status" value="1"/>
</dbReference>
<keyword evidence="3" id="KW-0808">Transferase</keyword>
<dbReference type="Gene3D" id="3.10.25.20">
    <property type="match status" value="1"/>
</dbReference>
<organism evidence="3">
    <name type="scientific">uncultured organism MedDCM-OCT-S11-C293</name>
    <dbReference type="NCBI Taxonomy" id="743659"/>
    <lineage>
        <taxon>unclassified sequences</taxon>
        <taxon>environmental samples</taxon>
    </lineage>
</organism>
<feature type="domain" description="Methionyl-tRNA formyltransferase-like C-terminal" evidence="2">
    <location>
        <begin position="163"/>
        <end position="219"/>
    </location>
</feature>
<dbReference type="InterPro" id="IPR002376">
    <property type="entry name" value="Formyl_transf_N"/>
</dbReference>
<dbReference type="InterPro" id="IPR036477">
    <property type="entry name" value="Formyl_transf_N_sf"/>
</dbReference>
<dbReference type="Pfam" id="PF21553">
    <property type="entry name" value="Formyl_trans_C_2"/>
    <property type="match status" value="1"/>
</dbReference>
<evidence type="ECO:0000259" key="1">
    <source>
        <dbReference type="Pfam" id="PF00551"/>
    </source>
</evidence>
<protein>
    <submittedName>
        <fullName evidence="3">Methionyl tRNA formyltransferase</fullName>
    </submittedName>
</protein>
<dbReference type="InterPro" id="IPR049355">
    <property type="entry name" value="Formyl_trans-like_C"/>
</dbReference>
<dbReference type="Gene3D" id="3.40.50.170">
    <property type="entry name" value="Formyl transferase, N-terminal domain"/>
    <property type="match status" value="1"/>
</dbReference>
<dbReference type="Pfam" id="PF00551">
    <property type="entry name" value="Formyl_trans_N"/>
    <property type="match status" value="1"/>
</dbReference>
<name>D6PLC9_9ZZZZ</name>
<accession>D6PLC9</accession>
<dbReference type="EMBL" id="GU943146">
    <property type="protein sequence ID" value="ADD96530.1"/>
    <property type="molecule type" value="Genomic_DNA"/>
</dbReference>